<feature type="compositionally biased region" description="Basic and acidic residues" evidence="9">
    <location>
        <begin position="298"/>
        <end position="308"/>
    </location>
</feature>
<evidence type="ECO:0000256" key="5">
    <source>
        <dbReference type="ARBA" id="ARBA00022833"/>
    </source>
</evidence>
<feature type="domain" description="C2H2-type" evidence="10">
    <location>
        <begin position="362"/>
        <end position="389"/>
    </location>
</feature>
<feature type="domain" description="C2H2-type" evidence="10">
    <location>
        <begin position="390"/>
        <end position="417"/>
    </location>
</feature>
<dbReference type="PANTHER" id="PTHR23226:SF416">
    <property type="entry name" value="FI01424P"/>
    <property type="match status" value="1"/>
</dbReference>
<feature type="region of interest" description="Disordered" evidence="9">
    <location>
        <begin position="533"/>
        <end position="568"/>
    </location>
</feature>
<dbReference type="PROSITE" id="PS00028">
    <property type="entry name" value="ZINC_FINGER_C2H2_1"/>
    <property type="match status" value="10"/>
</dbReference>
<dbReference type="FunFam" id="3.30.160.60:FF:000512">
    <property type="entry name" value="zinc finger protein 197 isoform X1"/>
    <property type="match status" value="1"/>
</dbReference>
<dbReference type="InterPro" id="IPR013087">
    <property type="entry name" value="Znf_C2H2_type"/>
</dbReference>
<dbReference type="Proteomes" id="UP000694541">
    <property type="component" value="Unplaced"/>
</dbReference>
<dbReference type="InterPro" id="IPR036236">
    <property type="entry name" value="Znf_C2H2_sf"/>
</dbReference>
<keyword evidence="2" id="KW-0479">Metal-binding</keyword>
<dbReference type="FunFam" id="3.30.160.60:FF:000506">
    <property type="entry name" value="Zinc finger protein 23"/>
    <property type="match status" value="1"/>
</dbReference>
<dbReference type="FunFam" id="3.30.160.60:FF:000355">
    <property type="entry name" value="zinc finger and SCAN domain-containing protein 20 isoform X1"/>
    <property type="match status" value="1"/>
</dbReference>
<dbReference type="Pfam" id="PF00096">
    <property type="entry name" value="zf-C2H2"/>
    <property type="match status" value="9"/>
</dbReference>
<dbReference type="FunFam" id="3.30.160.60:FF:000145">
    <property type="entry name" value="Zinc finger protein 574"/>
    <property type="match status" value="1"/>
</dbReference>
<evidence type="ECO:0000259" key="10">
    <source>
        <dbReference type="PROSITE" id="PS50157"/>
    </source>
</evidence>
<feature type="domain" description="C2H2-type" evidence="10">
    <location>
        <begin position="242"/>
        <end position="269"/>
    </location>
</feature>
<feature type="domain" description="C2H2-type" evidence="10">
    <location>
        <begin position="451"/>
        <end position="478"/>
    </location>
</feature>
<feature type="region of interest" description="Disordered" evidence="9">
    <location>
        <begin position="111"/>
        <end position="152"/>
    </location>
</feature>
<name>A0A8B9MHL6_9AVES</name>
<reference evidence="11" key="1">
    <citation type="submission" date="2025-08" db="UniProtKB">
        <authorList>
            <consortium name="Ensembl"/>
        </authorList>
    </citation>
    <scope>IDENTIFICATION</scope>
</reference>
<sequence>MKEEPDPPTDDTANITAIACQKLYIKEEPPENPDYGKLFDPKIPLTALQGRQLKKEEDADGQHEWEVPIASNRVLHVKEEPQESAEFGMYYGQKPNLSAIQRIQIKEEPGAEAIHQESQSPKRKQKKCYRPTKEGMMENQEKPMSKKDPSRVHMSEPFKCTECGKSFTQRSNLVRHQRIHTKEEPYQCPECEKTFNQKANLFRHQTIHVRMGPCKCTKCGKCFPQKRHLIKHQLLHSRGGAYKCGVCGKRYRLKKYLRRHQKIHAREGTAGELHDQEAIRAGEEANGRDQSKHSTQSDPERREKPHACTECRKSFKMKVDLTKHLWTHTGERPFPCTDCGKRFITKSQLKEHHRIHTGERPYRCLDCGKNFTQKSQLIVHQRIHTGEKPYQCSSCQKSFVEKSQLVARHRIHIGEQDHRHQAQRIHSTKGAQWDAARAIVAKSTLAGKKIFHCSTCGKEFKKKSVLVTHQRIHTGEEPYPCPVCRRCFRQKIHLARHQQTHERPAPYICTTCGKSFSQKVGLTAHRHVHAWEKKTPSASGGGQPPPPSVVPTPVGSVERRSPRRATWPTTNRLMPRAGVTAAGLAARVSPSGGS</sequence>
<feature type="region of interest" description="Disordered" evidence="9">
    <location>
        <begin position="281"/>
        <end position="308"/>
    </location>
</feature>
<keyword evidence="12" id="KW-1185">Reference proteome</keyword>
<feature type="compositionally biased region" description="Basic and acidic residues" evidence="9">
    <location>
        <begin position="281"/>
        <end position="292"/>
    </location>
</feature>
<dbReference type="FunFam" id="3.30.160.60:FF:000100">
    <property type="entry name" value="Zinc finger 45-like"/>
    <property type="match status" value="1"/>
</dbReference>
<feature type="compositionally biased region" description="Basic residues" evidence="9">
    <location>
        <begin position="121"/>
        <end position="130"/>
    </location>
</feature>
<feature type="compositionally biased region" description="Basic and acidic residues" evidence="9">
    <location>
        <begin position="131"/>
        <end position="152"/>
    </location>
</feature>
<feature type="domain" description="C2H2-type" evidence="10">
    <location>
        <begin position="214"/>
        <end position="237"/>
    </location>
</feature>
<dbReference type="AlphaFoldDB" id="A0A8B9MHL6"/>
<keyword evidence="5" id="KW-0862">Zinc</keyword>
<dbReference type="GO" id="GO:0000978">
    <property type="term" value="F:RNA polymerase II cis-regulatory region sequence-specific DNA binding"/>
    <property type="evidence" value="ECO:0007669"/>
    <property type="project" value="TreeGrafter"/>
</dbReference>
<feature type="domain" description="C2H2-type" evidence="10">
    <location>
        <begin position="334"/>
        <end position="361"/>
    </location>
</feature>
<proteinExistence type="predicted"/>
<evidence type="ECO:0000256" key="7">
    <source>
        <dbReference type="ARBA" id="ARBA00068876"/>
    </source>
</evidence>
<dbReference type="FunFam" id="3.30.160.60:FF:000710">
    <property type="entry name" value="Zinc finger protein 768"/>
    <property type="match status" value="1"/>
</dbReference>
<evidence type="ECO:0000256" key="4">
    <source>
        <dbReference type="ARBA" id="ARBA00022771"/>
    </source>
</evidence>
<feature type="domain" description="C2H2-type" evidence="10">
    <location>
        <begin position="306"/>
        <end position="333"/>
    </location>
</feature>
<evidence type="ECO:0000256" key="3">
    <source>
        <dbReference type="ARBA" id="ARBA00022737"/>
    </source>
</evidence>
<reference evidence="11" key="2">
    <citation type="submission" date="2025-09" db="UniProtKB">
        <authorList>
            <consortium name="Ensembl"/>
        </authorList>
    </citation>
    <scope>IDENTIFICATION</scope>
</reference>
<evidence type="ECO:0000313" key="12">
    <source>
        <dbReference type="Proteomes" id="UP000694541"/>
    </source>
</evidence>
<dbReference type="SMART" id="SM00355">
    <property type="entry name" value="ZnF_C2H2"/>
    <property type="match status" value="11"/>
</dbReference>
<dbReference type="GO" id="GO:0005634">
    <property type="term" value="C:nucleus"/>
    <property type="evidence" value="ECO:0007669"/>
    <property type="project" value="UniProtKB-SubCell"/>
</dbReference>
<dbReference type="Ensembl" id="ENSANIT00000008652.1">
    <property type="protein sequence ID" value="ENSANIP00000008364.1"/>
    <property type="gene ID" value="ENSANIG00000005655.1"/>
</dbReference>
<dbReference type="PANTHER" id="PTHR23226">
    <property type="entry name" value="ZINC FINGER AND SCAN DOMAIN-CONTAINING"/>
    <property type="match status" value="1"/>
</dbReference>
<evidence type="ECO:0000256" key="8">
    <source>
        <dbReference type="PROSITE-ProRule" id="PRU00042"/>
    </source>
</evidence>
<evidence type="ECO:0000256" key="1">
    <source>
        <dbReference type="ARBA" id="ARBA00004123"/>
    </source>
</evidence>
<dbReference type="PROSITE" id="PS50157">
    <property type="entry name" value="ZINC_FINGER_C2H2_2"/>
    <property type="match status" value="11"/>
</dbReference>
<dbReference type="FunFam" id="3.30.160.60:FF:002343">
    <property type="entry name" value="Zinc finger protein 33A"/>
    <property type="match status" value="2"/>
</dbReference>
<dbReference type="FunFam" id="3.30.160.60:FF:001270">
    <property type="entry name" value="zinc finger protein 583 isoform X1"/>
    <property type="match status" value="1"/>
</dbReference>
<dbReference type="FunFam" id="3.30.160.60:FF:000446">
    <property type="entry name" value="Zinc finger protein"/>
    <property type="match status" value="1"/>
</dbReference>
<dbReference type="GO" id="GO:0008270">
    <property type="term" value="F:zinc ion binding"/>
    <property type="evidence" value="ECO:0007669"/>
    <property type="project" value="UniProtKB-KW"/>
</dbReference>
<feature type="domain" description="C2H2-type" evidence="10">
    <location>
        <begin position="158"/>
        <end position="185"/>
    </location>
</feature>
<evidence type="ECO:0000256" key="9">
    <source>
        <dbReference type="SAM" id="MobiDB-lite"/>
    </source>
</evidence>
<comment type="subcellular location">
    <subcellularLocation>
        <location evidence="1">Nucleus</location>
    </subcellularLocation>
</comment>
<keyword evidence="3" id="KW-0677">Repeat</keyword>
<organism evidence="11 12">
    <name type="scientific">Accipiter nisus</name>
    <name type="common">Eurasian sparrowhawk</name>
    <dbReference type="NCBI Taxonomy" id="211598"/>
    <lineage>
        <taxon>Eukaryota</taxon>
        <taxon>Metazoa</taxon>
        <taxon>Chordata</taxon>
        <taxon>Craniata</taxon>
        <taxon>Vertebrata</taxon>
        <taxon>Euteleostomi</taxon>
        <taxon>Archelosauria</taxon>
        <taxon>Archosauria</taxon>
        <taxon>Dinosauria</taxon>
        <taxon>Saurischia</taxon>
        <taxon>Theropoda</taxon>
        <taxon>Coelurosauria</taxon>
        <taxon>Aves</taxon>
        <taxon>Neognathae</taxon>
        <taxon>Neoaves</taxon>
        <taxon>Telluraves</taxon>
        <taxon>Accipitrimorphae</taxon>
        <taxon>Accipitriformes</taxon>
        <taxon>Accipitridae</taxon>
        <taxon>Accipitrinae</taxon>
        <taxon>Accipiter</taxon>
    </lineage>
</organism>
<keyword evidence="6" id="KW-0539">Nucleus</keyword>
<protein>
    <recommendedName>
        <fullName evidence="7">Zinc finger protein 865</fullName>
    </recommendedName>
</protein>
<dbReference type="SUPFAM" id="SSF57667">
    <property type="entry name" value="beta-beta-alpha zinc fingers"/>
    <property type="match status" value="6"/>
</dbReference>
<dbReference type="GO" id="GO:0000981">
    <property type="term" value="F:DNA-binding transcription factor activity, RNA polymerase II-specific"/>
    <property type="evidence" value="ECO:0007669"/>
    <property type="project" value="TreeGrafter"/>
</dbReference>
<evidence type="ECO:0000256" key="2">
    <source>
        <dbReference type="ARBA" id="ARBA00022723"/>
    </source>
</evidence>
<feature type="domain" description="C2H2-type" evidence="10">
    <location>
        <begin position="479"/>
        <end position="506"/>
    </location>
</feature>
<dbReference type="Pfam" id="PF13912">
    <property type="entry name" value="zf-C2H2_6"/>
    <property type="match status" value="1"/>
</dbReference>
<feature type="domain" description="C2H2-type" evidence="10">
    <location>
        <begin position="186"/>
        <end position="213"/>
    </location>
</feature>
<keyword evidence="4 8" id="KW-0863">Zinc-finger</keyword>
<evidence type="ECO:0000256" key="6">
    <source>
        <dbReference type="ARBA" id="ARBA00023242"/>
    </source>
</evidence>
<feature type="domain" description="C2H2-type" evidence="10">
    <location>
        <begin position="507"/>
        <end position="534"/>
    </location>
</feature>
<accession>A0A8B9MHL6</accession>
<evidence type="ECO:0000313" key="11">
    <source>
        <dbReference type="Ensembl" id="ENSANIP00000008364.1"/>
    </source>
</evidence>
<dbReference type="Gene3D" id="3.30.160.60">
    <property type="entry name" value="Classic Zinc Finger"/>
    <property type="match status" value="11"/>
</dbReference>